<dbReference type="RefSeq" id="YP_009212272.1">
    <property type="nucleotide sequence ID" value="NC_028945.1"/>
</dbReference>
<dbReference type="GO" id="GO:0003678">
    <property type="term" value="F:DNA helicase activity"/>
    <property type="evidence" value="ECO:0007669"/>
    <property type="project" value="UniProtKB-UniRule"/>
</dbReference>
<dbReference type="GO" id="GO:0039686">
    <property type="term" value="P:bidirectional double-stranded viral DNA replication"/>
    <property type="evidence" value="ECO:0007669"/>
    <property type="project" value="InterPro"/>
</dbReference>
<dbReference type="KEGG" id="vg:26638761"/>
<dbReference type="HAMAP" id="MF_04155">
    <property type="entry name" value="Helic_T4"/>
    <property type="match status" value="1"/>
</dbReference>
<dbReference type="GeneID" id="26638761"/>
<keyword evidence="1" id="KW-0378">Hydrolase</keyword>
<feature type="binding site" evidence="1">
    <location>
        <begin position="192"/>
        <end position="199"/>
    </location>
    <ligand>
        <name>ATP</name>
        <dbReference type="ChEBI" id="CHEBI:30616"/>
    </ligand>
</feature>
<dbReference type="Gene3D" id="3.40.50.300">
    <property type="entry name" value="P-loop containing nucleotide triphosphate hydrolases"/>
    <property type="match status" value="1"/>
</dbReference>
<proteinExistence type="inferred from homology"/>
<comment type="subunit">
    <text evidence="1">Homohexamer. The homohexamer is a trimer of asymmetric dimers. Interacts with the DNA primase; this interaction forms the active primosome complex, which is composed of 6 helicase and 1 primase subunits and expresses full helicase and primase activities. Interacts (via C-terminus) with the helicase assembly factor; this interaction brings about the rapid assembly of the helicase onto ssDNA. Part of the replicase complex that includes the DNA polymerase, the polymerase clamp, the clamp loader complex, the single-stranded DNA binding protein, the primase, the DnaB-like replicative helicase and the helicase assembly factor.</text>
</comment>
<evidence type="ECO:0000259" key="3">
    <source>
        <dbReference type="PROSITE" id="PS51199"/>
    </source>
</evidence>
<dbReference type="InterPro" id="IPR046393">
    <property type="entry name" value="Helic_T4"/>
</dbReference>
<dbReference type="GO" id="GO:0003677">
    <property type="term" value="F:DNA binding"/>
    <property type="evidence" value="ECO:0007669"/>
    <property type="project" value="UniProtKB-KW"/>
</dbReference>
<dbReference type="EC" id="3.6.4.-" evidence="1"/>
<dbReference type="Pfam" id="PF03796">
    <property type="entry name" value="DnaB_C"/>
    <property type="match status" value="1"/>
</dbReference>
<evidence type="ECO:0000313" key="4">
    <source>
        <dbReference type="EMBL" id="AKF13297.1"/>
    </source>
</evidence>
<dbReference type="GO" id="GO:0006260">
    <property type="term" value="P:DNA replication"/>
    <property type="evidence" value="ECO:0007669"/>
    <property type="project" value="UniProtKB-KW"/>
</dbReference>
<dbReference type="OrthoDB" id="2035at10239"/>
<feature type="region of interest" description="Disordered" evidence="2">
    <location>
        <begin position="432"/>
        <end position="473"/>
    </location>
</feature>
<dbReference type="InterPro" id="IPR027417">
    <property type="entry name" value="P-loop_NTPase"/>
</dbReference>
<comment type="similarity">
    <text evidence="1">Belongs to the helicase family. DnaB subfamily.</text>
</comment>
<feature type="domain" description="SF4 helicase" evidence="3">
    <location>
        <begin position="160"/>
        <end position="428"/>
    </location>
</feature>
<comment type="function">
    <text evidence="1">ATP-dependent DNA helicase essential for viral DNA replication and recombination. The helicase moves 5' -&gt; 3' on the lagging strand template, unwinding the DNA duplex ahead of the leading strand polymerase at the replication fork and generating ssDNA for both leading and lagging strand synthesis. Interaction with the primase allows the primase to initiate lagging strand synthesis and fully activates the helicase. Loaded by the helicase assembly factor on replication forks that begin at discrete replication origin sequences, as well as on forks that are created during recombination.</text>
</comment>
<evidence type="ECO:0000256" key="1">
    <source>
        <dbReference type="HAMAP-Rule" id="MF_04155"/>
    </source>
</evidence>
<gene>
    <name evidence="4" type="ORF">PHIN3_32</name>
</gene>
<sequence>MIENIVLSNLVYNDEYARKVLPYIKDEYFLDLDERYIFNTIQSFTAQYNSLPSKEAIVLTFHKDEKINEERFESLATIVDNLKPDPLSDAEWLVNETEKFCQDRALVNALRKSIAVIDGKSNDLDKGALPTLLSDALAVSFDAHLGHDYLDDWENQYDYYHRKEEKIEWDLEKFNQITKGGVGRKSLIVAMAPTNAGKSLFLTHLAAANLQAGLNVLYLTLEMSEEMTRERIDANLLDVHIDELRGLPKETYRNLVARVGGKTTGKLVIKEYPTASAHVGHFRHFINELKLKKKFKPDVIYVDYLNICASSRMKMGGSVNSFQLVMSIAQELRGLAVEMNVPIFTATQTNRNGIGNSDIDLTDTSESIGLTYVADMMFALIRTEELDQIGQVMIKQLKNRWGDKAETARFVIGLDRKKMRFYDVEDTAQNGIMPDRPVMDNSDFGSRWDEEDAPFDGGKKRRRDKAPSFEGFK</sequence>
<reference evidence="4 5" key="1">
    <citation type="submission" date="2015-04" db="EMBL/GenBank/DDBJ databases">
        <authorList>
            <person name="Hodson T.S."/>
            <person name="Hyde J.R."/>
            <person name="Schouten J.T."/>
            <person name="Crockett J.T."/>
            <person name="Smith T.A."/>
            <person name="Merrill B.D."/>
            <person name="Crook M.B."/>
            <person name="Griffitts J.S."/>
            <person name="Burnett S.H."/>
            <person name="Grose J.H."/>
            <person name="Breakwell D.P."/>
        </authorList>
    </citation>
    <scope>NUCLEOTIDE SEQUENCE [LARGE SCALE GENOMIC DNA]</scope>
</reference>
<evidence type="ECO:0000256" key="2">
    <source>
        <dbReference type="SAM" id="MobiDB-lite"/>
    </source>
</evidence>
<keyword evidence="1 4" id="KW-0347">Helicase</keyword>
<organism evidence="4 5">
    <name type="scientific">Sinorhizobium phage phiN3</name>
    <dbReference type="NCBI Taxonomy" id="1647405"/>
    <lineage>
        <taxon>Viruses</taxon>
        <taxon>Duplodnaviria</taxon>
        <taxon>Heunggongvirae</taxon>
        <taxon>Uroviricota</taxon>
        <taxon>Caudoviricetes</taxon>
        <taxon>Emdodecavirus</taxon>
        <taxon>Emdodecavirus N3</taxon>
    </lineage>
</organism>
<keyword evidence="1" id="KW-0067">ATP-binding</keyword>
<dbReference type="EMBL" id="KR052482">
    <property type="protein sequence ID" value="AKF13297.1"/>
    <property type="molecule type" value="Genomic_DNA"/>
</dbReference>
<keyword evidence="1" id="KW-0238">DNA-binding</keyword>
<dbReference type="PROSITE" id="PS51199">
    <property type="entry name" value="SF4_HELICASE"/>
    <property type="match status" value="1"/>
</dbReference>
<dbReference type="GO" id="GO:0005524">
    <property type="term" value="F:ATP binding"/>
    <property type="evidence" value="ECO:0007669"/>
    <property type="project" value="UniProtKB-UniRule"/>
</dbReference>
<accession>A0A0F6YP94</accession>
<protein>
    <recommendedName>
        <fullName evidence="1">DnaB-like replicative helicase</fullName>
        <ecNumber evidence="1">3.6.4.-</ecNumber>
    </recommendedName>
</protein>
<dbReference type="InterPro" id="IPR007694">
    <property type="entry name" value="DNA_helicase_DnaB-like_C"/>
</dbReference>
<evidence type="ECO:0000313" key="5">
    <source>
        <dbReference type="Proteomes" id="UP000202958"/>
    </source>
</evidence>
<name>A0A0F6YP94_9CAUD</name>
<dbReference type="SUPFAM" id="SSF52540">
    <property type="entry name" value="P-loop containing nucleoside triphosphate hydrolases"/>
    <property type="match status" value="1"/>
</dbReference>
<dbReference type="PANTHER" id="PTHR30153">
    <property type="entry name" value="REPLICATIVE DNA HELICASE DNAB"/>
    <property type="match status" value="1"/>
</dbReference>
<keyword evidence="1" id="KW-1194">Viral DNA replication</keyword>
<dbReference type="PANTHER" id="PTHR30153:SF2">
    <property type="entry name" value="REPLICATIVE DNA HELICASE"/>
    <property type="match status" value="1"/>
</dbReference>
<dbReference type="GO" id="GO:0016787">
    <property type="term" value="F:hydrolase activity"/>
    <property type="evidence" value="ECO:0007669"/>
    <property type="project" value="UniProtKB-KW"/>
</dbReference>
<keyword evidence="5" id="KW-1185">Reference proteome</keyword>
<dbReference type="Proteomes" id="UP000202958">
    <property type="component" value="Segment"/>
</dbReference>
<keyword evidence="1" id="KW-0547">Nucleotide-binding</keyword>
<keyword evidence="1" id="KW-0235">DNA replication</keyword>